<evidence type="ECO:0000313" key="1">
    <source>
        <dbReference type="EMBL" id="KFX07990.1"/>
    </source>
</evidence>
<name>A0A093RYX7_9GAMM</name>
<dbReference type="EMBL" id="JQHM01000001">
    <property type="protein sequence ID" value="KFX07990.1"/>
    <property type="molecule type" value="Genomic_DNA"/>
</dbReference>
<gene>
    <name evidence="1" type="ORF">KP22_07820</name>
</gene>
<comment type="caution">
    <text evidence="1">The sequence shown here is derived from an EMBL/GenBank/DDBJ whole genome shotgun (WGS) entry which is preliminary data.</text>
</comment>
<sequence length="85" mass="9990">MVKMTSQLKDYWLNQLEFLGYSGLIMRILMALQGALPRRIPELTRDLESIGQMVKLLIKRERAFPIVVKERPYNYRKADKKAHVA</sequence>
<protein>
    <submittedName>
        <fullName evidence="1">Transposase</fullName>
    </submittedName>
</protein>
<dbReference type="Proteomes" id="UP000032874">
    <property type="component" value="Unassembled WGS sequence"/>
</dbReference>
<dbReference type="AlphaFoldDB" id="A0A093RYX7"/>
<accession>A0A093RYX7</accession>
<reference evidence="1 2" key="1">
    <citation type="submission" date="2014-08" db="EMBL/GenBank/DDBJ databases">
        <title>Genome sequences of NCPPB Pectobacterium isolates.</title>
        <authorList>
            <person name="Glover R.H."/>
            <person name="Sapp M."/>
            <person name="Elphinstone J."/>
        </authorList>
    </citation>
    <scope>NUCLEOTIDE SEQUENCE [LARGE SCALE GENOMIC DNA]</scope>
    <source>
        <strain evidence="1 2">NCPPB 2795</strain>
    </source>
</reference>
<dbReference type="eggNOG" id="COG3385">
    <property type="taxonomic scope" value="Bacteria"/>
</dbReference>
<proteinExistence type="predicted"/>
<evidence type="ECO:0000313" key="2">
    <source>
        <dbReference type="Proteomes" id="UP000032874"/>
    </source>
</evidence>
<organism evidence="1 2">
    <name type="scientific">Pectobacterium betavasculorum</name>
    <dbReference type="NCBI Taxonomy" id="55207"/>
    <lineage>
        <taxon>Bacteria</taxon>
        <taxon>Pseudomonadati</taxon>
        <taxon>Pseudomonadota</taxon>
        <taxon>Gammaproteobacteria</taxon>
        <taxon>Enterobacterales</taxon>
        <taxon>Pectobacteriaceae</taxon>
        <taxon>Pectobacterium</taxon>
    </lineage>
</organism>